<geneLocation type="plasmid" evidence="1">
    <name>pLec-476cz</name>
</geneLocation>
<name>A0A1S6KQM7_9ENTR</name>
<organism evidence="1">
    <name type="scientific">Leclercia adecarboxylata</name>
    <dbReference type="NCBI Taxonomy" id="83655"/>
    <lineage>
        <taxon>Bacteria</taxon>
        <taxon>Pseudomonadati</taxon>
        <taxon>Pseudomonadota</taxon>
        <taxon>Gammaproteobacteria</taxon>
        <taxon>Enterobacterales</taxon>
        <taxon>Enterobacteriaceae</taxon>
        <taxon>Leclercia</taxon>
    </lineage>
</organism>
<dbReference type="RefSeq" id="WP_015063011.1">
    <property type="nucleotide sequence ID" value="NZ_KY320277.1"/>
</dbReference>
<accession>A0A1S6KQM7</accession>
<dbReference type="AlphaFoldDB" id="A0A1S6KQM7"/>
<keyword evidence="1" id="KW-0614">Plasmid</keyword>
<proteinExistence type="predicted"/>
<evidence type="ECO:0000313" key="1">
    <source>
        <dbReference type="EMBL" id="AQT23695.1"/>
    </source>
</evidence>
<protein>
    <submittedName>
        <fullName evidence="1">Uncharacterized protein</fullName>
    </submittedName>
</protein>
<reference evidence="1" key="1">
    <citation type="submission" date="2016-12" db="EMBL/GenBank/DDBJ databases">
        <title>Complete nucleotide sequences of two VIM-1-encoding plasmids from Klebsiella pneumoniae and Leclercia adecarboxylata isolates of Czech origin.</title>
        <authorList>
            <person name="Papagiannitsis C."/>
            <person name="Papousek I."/>
            <person name="Hrabak J."/>
            <person name="Dolejska M."/>
        </authorList>
    </citation>
    <scope>NUCLEOTIDE SEQUENCE</scope>
    <source>
        <plasmid evidence="1">pLec-476cz</plasmid>
    </source>
</reference>
<sequence>MNTFLYVLVGWIVVLYLVNKVREKRSKAKAVKILVKRNGVYQEVDAVMLPKYQGSDVSTVKTGNESASQWLNKEDDITEPEYYSGASLLKATRDFEAQQMEQKF</sequence>
<dbReference type="EMBL" id="KY320277">
    <property type="protein sequence ID" value="AQT23695.1"/>
    <property type="molecule type" value="Genomic_DNA"/>
</dbReference>